<sequence length="197" mass="23252">MEEVLVVKREYIEEALLKFKKKIVLDDIEKGHFMEIVCRDYSFMNRDLAENDVCFKQIIPYAFLTYKENVFVLRRLRMQNETRLHNKISIGVGGHINPKEYGNGNIIENGLFRELNEEINIKSTQIITTNFYGVINDDSNEVGKVHLGFVYQIELANMNIDILEKDKMDGEWIPKKEILDYYKDMETWSQIIMDTLI</sequence>
<accession>A0AAW9NCC5</accession>
<name>A0AAW9NCC5_9BACI</name>
<dbReference type="Gene3D" id="3.90.79.10">
    <property type="entry name" value="Nucleoside Triphosphate Pyrophosphohydrolase"/>
    <property type="match status" value="1"/>
</dbReference>
<dbReference type="AlphaFoldDB" id="A0AAW9NCC5"/>
<proteinExistence type="predicted"/>
<reference evidence="1 2" key="1">
    <citation type="submission" date="2023-03" db="EMBL/GenBank/DDBJ databases">
        <title>Bacillus Genome Sequencing.</title>
        <authorList>
            <person name="Dunlap C."/>
        </authorList>
    </citation>
    <scope>NUCLEOTIDE SEQUENCE [LARGE SCALE GENOMIC DNA]</scope>
    <source>
        <strain evidence="1 2">B-41290</strain>
    </source>
</reference>
<dbReference type="EMBL" id="JARNBH010000006">
    <property type="protein sequence ID" value="MEC0272422.1"/>
    <property type="molecule type" value="Genomic_DNA"/>
</dbReference>
<comment type="caution">
    <text evidence="1">The sequence shown here is derived from an EMBL/GenBank/DDBJ whole genome shotgun (WGS) entry which is preliminary data.</text>
</comment>
<dbReference type="Proteomes" id="UP001307168">
    <property type="component" value="Unassembled WGS sequence"/>
</dbReference>
<dbReference type="RefSeq" id="WP_367406280.1">
    <property type="nucleotide sequence ID" value="NZ_JARNBH010000006.1"/>
</dbReference>
<evidence type="ECO:0000313" key="2">
    <source>
        <dbReference type="Proteomes" id="UP001307168"/>
    </source>
</evidence>
<gene>
    <name evidence="1" type="ORF">P4706_04995</name>
</gene>
<evidence type="ECO:0000313" key="1">
    <source>
        <dbReference type="EMBL" id="MEC0272422.1"/>
    </source>
</evidence>
<organism evidence="1 2">
    <name type="scientific">Peribacillus castrilensis</name>
    <dbReference type="NCBI Taxonomy" id="2897690"/>
    <lineage>
        <taxon>Bacteria</taxon>
        <taxon>Bacillati</taxon>
        <taxon>Bacillota</taxon>
        <taxon>Bacilli</taxon>
        <taxon>Bacillales</taxon>
        <taxon>Bacillaceae</taxon>
        <taxon>Peribacillus</taxon>
    </lineage>
</organism>
<keyword evidence="2" id="KW-1185">Reference proteome</keyword>
<dbReference type="InterPro" id="IPR015797">
    <property type="entry name" value="NUDIX_hydrolase-like_dom_sf"/>
</dbReference>
<protein>
    <submittedName>
        <fullName evidence="1">NUDIX domain-containing protein</fullName>
    </submittedName>
</protein>
<dbReference type="SUPFAM" id="SSF55811">
    <property type="entry name" value="Nudix"/>
    <property type="match status" value="1"/>
</dbReference>